<feature type="region of interest" description="Disordered" evidence="2">
    <location>
        <begin position="641"/>
        <end position="661"/>
    </location>
</feature>
<sequence length="784" mass="89467">MGNIASINFKPTKLNIQVNHNDRSIAPSYVLESGGLGIECNRNAQEASALRDNLVQNAMEVYYQRFRQKFQAKNYLWSAVVNLKDTSTMQDLERLAKHFKDKYGFQCYQIAIHRDEGHVDDEGVEHINHHAHLEFVTLDEHTGKNRMKAVSAFTLMNIQTETAEILKMNRGERKRDYIDENGNFVKGTGRKRIEPRAYGRLMEQVKKERESSKEVSPYSKWSYKSALERYRNGVLGLLDELEERAREGERFGSGFSTFCSLYGLSIYRLKEATENDDDVLAIMNFCLRFFKEEAESLLRDEEYQKRDERGLRQENQELAEGYGEVVTALLDLADIIVPKEERKPSLHLERNRRLTRKEITAFARALVGETKSLVSETRKRWIAKNKDLKALGDLAHYTQEDYKALNALKDEGLSIEDLRNRIAELEKEAEKRSEELKGVKEKYKEYLSPYVVEFVVKNATNQYKDYLSPEQVAEQVEAKRLKDLGYLCTFAGMSNEDLPQNAHEALISLATSISDLRKDKREFEKGIKESFVELCDLAGGGEAYTLETAREKLRGRIEELVKSINALQEAQKSQENEQRDKTALENLQNENKTLNEQNGALRGENETLKGQNNALSLQGEQDKKTIGSLRGKIQELENALETAQNAPQSTEDTKKGEDTPKGLQAEYEALKGQYEAKDKEIADKDEKIAELQSENARLSNNVQTEALQTLMGEMYVLTQKLTKIDPEVAKLAEIDPEMVQGLVNWADSLLFDFPRLKDAVMELYERAIKEQAKKGKGGGGKGLL</sequence>
<feature type="coiled-coil region" evidence="1">
    <location>
        <begin position="408"/>
        <end position="442"/>
    </location>
</feature>
<dbReference type="eggNOG" id="ENOG5032R3T">
    <property type="taxonomic scope" value="Bacteria"/>
</dbReference>
<dbReference type="GeneID" id="60815120"/>
<keyword evidence="1" id="KW-0175">Coiled coil</keyword>
<evidence type="ECO:0000313" key="4">
    <source>
        <dbReference type="Proteomes" id="UP000007934"/>
    </source>
</evidence>
<proteinExistence type="predicted"/>
<dbReference type="HOGENOM" id="CLU_377567_0_0_7"/>
<dbReference type="EMBL" id="FQ670179">
    <property type="protein sequence ID" value="CBY82106.1"/>
    <property type="molecule type" value="Genomic_DNA"/>
</dbReference>
<dbReference type="STRING" id="936155.HFELIS_00220"/>
<dbReference type="KEGG" id="hfe:HFELIS_00220"/>
<keyword evidence="4" id="KW-1185">Reference proteome</keyword>
<reference evidence="3 4" key="1">
    <citation type="journal article" date="2011" name="Genome Biol. Evol.">
        <title>Comparative whole genome sequence analysis of the carcinogenic bacterial model pathogen Helicobacter felis.</title>
        <authorList>
            <person name="Arnold I.C."/>
            <person name="Zigova Z."/>
            <person name="Holden M."/>
            <person name="Lawley T.D."/>
            <person name="Rad R."/>
            <person name="Dougan G."/>
            <person name="Falkow S."/>
            <person name="Bentley S.D."/>
            <person name="Muller A."/>
        </authorList>
    </citation>
    <scope>NUCLEOTIDE SEQUENCE [LARGE SCALE GENOMIC DNA]</scope>
    <source>
        <strain evidence="4">ATCC 49179 / CCUG 28539 / NCTC 12436 / CS1</strain>
    </source>
</reference>
<protein>
    <submittedName>
        <fullName evidence="3">Mobilization protein</fullName>
    </submittedName>
</protein>
<evidence type="ECO:0000256" key="2">
    <source>
        <dbReference type="SAM" id="MobiDB-lite"/>
    </source>
</evidence>
<gene>
    <name evidence="3" type="primary">mob</name>
    <name evidence="3" type="ordered locus">Hfelis_00220</name>
</gene>
<feature type="compositionally biased region" description="Basic and acidic residues" evidence="2">
    <location>
        <begin position="651"/>
        <end position="660"/>
    </location>
</feature>
<dbReference type="RefSeq" id="WP_013470061.1">
    <property type="nucleotide sequence ID" value="NC_014810.2"/>
</dbReference>
<accession>E7AC24</accession>
<evidence type="ECO:0000313" key="3">
    <source>
        <dbReference type="EMBL" id="CBY82106.1"/>
    </source>
</evidence>
<dbReference type="Proteomes" id="UP000007934">
    <property type="component" value="Chromosome"/>
</dbReference>
<feature type="compositionally biased region" description="Polar residues" evidence="2">
    <location>
        <begin position="641"/>
        <end position="650"/>
    </location>
</feature>
<organism evidence="3 4">
    <name type="scientific">Helicobacter felis (strain ATCC 49179 / CCUG 28539 / NCTC 12436 / CS1)</name>
    <dbReference type="NCBI Taxonomy" id="936155"/>
    <lineage>
        <taxon>Bacteria</taxon>
        <taxon>Pseudomonadati</taxon>
        <taxon>Campylobacterota</taxon>
        <taxon>Epsilonproteobacteria</taxon>
        <taxon>Campylobacterales</taxon>
        <taxon>Helicobacteraceae</taxon>
        <taxon>Helicobacter</taxon>
    </lineage>
</organism>
<dbReference type="AlphaFoldDB" id="E7AC24"/>
<evidence type="ECO:0000256" key="1">
    <source>
        <dbReference type="SAM" id="Coils"/>
    </source>
</evidence>
<name>E7AC24_HELFC</name>